<organism evidence="11 12">
    <name type="scientific">Pedobacter agri</name>
    <dbReference type="NCBI Taxonomy" id="454586"/>
    <lineage>
        <taxon>Bacteria</taxon>
        <taxon>Pseudomonadati</taxon>
        <taxon>Bacteroidota</taxon>
        <taxon>Sphingobacteriia</taxon>
        <taxon>Sphingobacteriales</taxon>
        <taxon>Sphingobacteriaceae</taxon>
        <taxon>Pedobacter</taxon>
    </lineage>
</organism>
<evidence type="ECO:0000256" key="4">
    <source>
        <dbReference type="ARBA" id="ARBA00022679"/>
    </source>
</evidence>
<dbReference type="GO" id="GO:0000155">
    <property type="term" value="F:phosphorelay sensor kinase activity"/>
    <property type="evidence" value="ECO:0007669"/>
    <property type="project" value="InterPro"/>
</dbReference>
<dbReference type="InterPro" id="IPR052162">
    <property type="entry name" value="Sensor_kinase/Photoreceptor"/>
</dbReference>
<evidence type="ECO:0000256" key="1">
    <source>
        <dbReference type="ARBA" id="ARBA00000085"/>
    </source>
</evidence>
<keyword evidence="6" id="KW-0902">Two-component regulatory system</keyword>
<dbReference type="PROSITE" id="PS50113">
    <property type="entry name" value="PAC"/>
    <property type="match status" value="1"/>
</dbReference>
<dbReference type="SMART" id="SM00387">
    <property type="entry name" value="HATPase_c"/>
    <property type="match status" value="1"/>
</dbReference>
<dbReference type="SUPFAM" id="SSF55785">
    <property type="entry name" value="PYP-like sensor domain (PAS domain)"/>
    <property type="match status" value="5"/>
</dbReference>
<protein>
    <recommendedName>
        <fullName evidence="2">histidine kinase</fullName>
        <ecNumber evidence="2">2.7.13.3</ecNumber>
    </recommendedName>
</protein>
<dbReference type="InterPro" id="IPR036890">
    <property type="entry name" value="HATPase_C_sf"/>
</dbReference>
<dbReference type="SMART" id="SM00388">
    <property type="entry name" value="HisKA"/>
    <property type="match status" value="1"/>
</dbReference>
<dbReference type="RefSeq" id="WP_010599959.1">
    <property type="nucleotide sequence ID" value="NZ_JAPJUH010000004.1"/>
</dbReference>
<evidence type="ECO:0000256" key="5">
    <source>
        <dbReference type="ARBA" id="ARBA00022777"/>
    </source>
</evidence>
<dbReference type="PRINTS" id="PR00344">
    <property type="entry name" value="BCTRLSENSOR"/>
</dbReference>
<dbReference type="InterPro" id="IPR013655">
    <property type="entry name" value="PAS_fold_3"/>
</dbReference>
<dbReference type="SMART" id="SM00091">
    <property type="entry name" value="PAS"/>
    <property type="match status" value="5"/>
</dbReference>
<evidence type="ECO:0000256" key="7">
    <source>
        <dbReference type="ARBA" id="ARBA00023136"/>
    </source>
</evidence>
<feature type="domain" description="PAC" evidence="10">
    <location>
        <begin position="767"/>
        <end position="819"/>
    </location>
</feature>
<evidence type="ECO:0000256" key="2">
    <source>
        <dbReference type="ARBA" id="ARBA00012438"/>
    </source>
</evidence>
<dbReference type="InterPro" id="IPR005467">
    <property type="entry name" value="His_kinase_dom"/>
</dbReference>
<comment type="catalytic activity">
    <reaction evidence="1">
        <text>ATP + protein L-histidine = ADP + protein N-phospho-L-histidine.</text>
        <dbReference type="EC" id="2.7.13.3"/>
    </reaction>
</comment>
<keyword evidence="4" id="KW-0808">Transferase</keyword>
<dbReference type="EMBL" id="JAPJUH010000004">
    <property type="protein sequence ID" value="MCX3266072.1"/>
    <property type="molecule type" value="Genomic_DNA"/>
</dbReference>
<dbReference type="Proteomes" id="UP001142592">
    <property type="component" value="Unassembled WGS sequence"/>
</dbReference>
<dbReference type="EC" id="2.7.13.3" evidence="2"/>
<comment type="caution">
    <text evidence="11">The sequence shown here is derived from an EMBL/GenBank/DDBJ whole genome shotgun (WGS) entry which is preliminary data.</text>
</comment>
<dbReference type="Gene3D" id="3.30.565.10">
    <property type="entry name" value="Histidine kinase-like ATPase, C-terminal domain"/>
    <property type="match status" value="1"/>
</dbReference>
<dbReference type="CDD" id="cd00130">
    <property type="entry name" value="PAS"/>
    <property type="match status" value="1"/>
</dbReference>
<dbReference type="CDD" id="cd00082">
    <property type="entry name" value="HisKA"/>
    <property type="match status" value="1"/>
</dbReference>
<dbReference type="Gene3D" id="3.30.450.20">
    <property type="entry name" value="PAS domain"/>
    <property type="match status" value="5"/>
</dbReference>
<dbReference type="Pfam" id="PF00512">
    <property type="entry name" value="HisKA"/>
    <property type="match status" value="1"/>
</dbReference>
<dbReference type="NCBIfam" id="TIGR00229">
    <property type="entry name" value="sensory_box"/>
    <property type="match status" value="2"/>
</dbReference>
<evidence type="ECO:0000313" key="12">
    <source>
        <dbReference type="Proteomes" id="UP001142592"/>
    </source>
</evidence>
<feature type="domain" description="Histidine kinase" evidence="9">
    <location>
        <begin position="823"/>
        <end position="1037"/>
    </location>
</feature>
<feature type="coiled-coil region" evidence="8">
    <location>
        <begin position="367"/>
        <end position="408"/>
    </location>
</feature>
<dbReference type="InterPro" id="IPR000700">
    <property type="entry name" value="PAS-assoc_C"/>
</dbReference>
<dbReference type="InterPro" id="IPR004358">
    <property type="entry name" value="Sig_transdc_His_kin-like_C"/>
</dbReference>
<dbReference type="InterPro" id="IPR003594">
    <property type="entry name" value="HATPase_dom"/>
</dbReference>
<dbReference type="PANTHER" id="PTHR43304:SF1">
    <property type="entry name" value="PAC DOMAIN-CONTAINING PROTEIN"/>
    <property type="match status" value="1"/>
</dbReference>
<dbReference type="InterPro" id="IPR035965">
    <property type="entry name" value="PAS-like_dom_sf"/>
</dbReference>
<dbReference type="SUPFAM" id="SSF47384">
    <property type="entry name" value="Homodimeric domain of signal transducing histidine kinase"/>
    <property type="match status" value="1"/>
</dbReference>
<evidence type="ECO:0000256" key="3">
    <source>
        <dbReference type="ARBA" id="ARBA00022553"/>
    </source>
</evidence>
<dbReference type="Pfam" id="PF02518">
    <property type="entry name" value="HATPase_c"/>
    <property type="match status" value="1"/>
</dbReference>
<dbReference type="SUPFAM" id="SSF55874">
    <property type="entry name" value="ATPase domain of HSP90 chaperone/DNA topoisomerase II/histidine kinase"/>
    <property type="match status" value="1"/>
</dbReference>
<dbReference type="Gene3D" id="1.10.287.130">
    <property type="match status" value="1"/>
</dbReference>
<name>A0A9X3DEA9_9SPHI</name>
<dbReference type="InterPro" id="IPR036097">
    <property type="entry name" value="HisK_dim/P_sf"/>
</dbReference>
<dbReference type="AlphaFoldDB" id="A0A9X3DEA9"/>
<keyword evidence="8" id="KW-0175">Coiled coil</keyword>
<feature type="coiled-coil region" evidence="8">
    <location>
        <begin position="156"/>
        <end position="247"/>
    </location>
</feature>
<reference evidence="11" key="1">
    <citation type="submission" date="2022-11" db="EMBL/GenBank/DDBJ databases">
        <authorList>
            <person name="Graham C."/>
            <person name="Newman J.D."/>
        </authorList>
    </citation>
    <scope>NUCLEOTIDE SEQUENCE</scope>
    <source>
        <strain evidence="11">DSM 19486</strain>
    </source>
</reference>
<dbReference type="InterPro" id="IPR003661">
    <property type="entry name" value="HisK_dim/P_dom"/>
</dbReference>
<proteinExistence type="predicted"/>
<dbReference type="InterPro" id="IPR000014">
    <property type="entry name" value="PAS"/>
</dbReference>
<evidence type="ECO:0000256" key="8">
    <source>
        <dbReference type="SAM" id="Coils"/>
    </source>
</evidence>
<evidence type="ECO:0000259" key="10">
    <source>
        <dbReference type="PROSITE" id="PS50113"/>
    </source>
</evidence>
<keyword evidence="5" id="KW-0418">Kinase</keyword>
<dbReference type="InterPro" id="IPR001610">
    <property type="entry name" value="PAC"/>
</dbReference>
<evidence type="ECO:0000313" key="11">
    <source>
        <dbReference type="EMBL" id="MCX3266072.1"/>
    </source>
</evidence>
<dbReference type="FunFam" id="3.30.565.10:FF:000006">
    <property type="entry name" value="Sensor histidine kinase WalK"/>
    <property type="match status" value="1"/>
</dbReference>
<sequence length="1040" mass="117599">MKPLPTRFTETKIVDILSQSPNATAIYSGEEIYIEFANDAMIALWGKERSVIGKTIAQALPEIVGQPFIGILQEVWRSGISYESKNTPAALFVNGEMQTFYFDFIYQAVKDENGKTDYILHTTTNVTELNRALNIAADREEKQKALDHEQQLNFQLASINEELAASMEELNTTNEELQLSKESFQQLNEVLESRVAERVKTIEQLYQQLEASNEEILASNEELAATNEELVRSRTKLEQTLTELAESELRTRSIIENAPFPIGVYTGKEMRITFANPSIIGVWGKGDDVIGKRYADVLPELTNQAVFQQLDQVFTTGVVFEARNQRLELIVKGVPKIFYFNYIFTPLRNAAGEIYGVMNTAADVTDVVLAKQALEVAAEEKQKLNEDLAAINEEMVAINEELTASNEEQARFNFELSALYEKLKISQDELELAIDAAGLGTFDLNPETGRFSGNNLTKLWFGLQPRDEIELTQATDVIHESYRERVVNAIQNALNYESGGYYDTNYVIQLPGETDGRVVRAKGKAIFNKEKQAIRLSGVLIDVTEQISSTKKMAAMVDSLERSERKFRSLIQHAPVAINVFKTADLIVESANEKMLEIWGKTDAVEGQKFVDILPELENQPFIDLLKDVLRTKTPYYGVENKVYILRDGVPEERFFNFIYQPVKNDHGEIDSILQVVTEVTEQVNAKKEVLEINTRLNIAIEAGALGSTEVDLATGTMVCNDRYKMCYGWPLDREFTYPDLYASMLPQYRETIKKLVNEAIQNQTVYKAEYEVTWPDGSIHWVSAHGKARYNNEGKATKMVGIVSDITESKADEQRKNDFIGMVSHELKTPLTSLTAYIQLLQSKASKNQDSFALSVLEKANNQSKKMVNMINSFLNVSRLESGKIHIERQHFDLSLLMKEIEEEFNVVLNSHQFIFKTEEIFVNADREKISQVINNFISNAVKYSPTGSTIEISCTRNENSAIVAVKDEGIGIMPEDQHQLFERYYRVMNQPQTVSGFGIGLYLCAEIIKRHHGQIWLESEIAKGSTFYFSLPIEAANG</sequence>
<dbReference type="Pfam" id="PF08447">
    <property type="entry name" value="PAS_3"/>
    <property type="match status" value="1"/>
</dbReference>
<keyword evidence="3" id="KW-0597">Phosphoprotein</keyword>
<keyword evidence="12" id="KW-1185">Reference proteome</keyword>
<gene>
    <name evidence="11" type="ORF">OQZ29_15040</name>
</gene>
<accession>A0A9X3DEA9</accession>
<dbReference type="PROSITE" id="PS50109">
    <property type="entry name" value="HIS_KIN"/>
    <property type="match status" value="1"/>
</dbReference>
<evidence type="ECO:0000256" key="6">
    <source>
        <dbReference type="ARBA" id="ARBA00023012"/>
    </source>
</evidence>
<dbReference type="Pfam" id="PF08448">
    <property type="entry name" value="PAS_4"/>
    <property type="match status" value="2"/>
</dbReference>
<dbReference type="SMART" id="SM00086">
    <property type="entry name" value="PAC"/>
    <property type="match status" value="4"/>
</dbReference>
<keyword evidence="7" id="KW-0472">Membrane</keyword>
<evidence type="ECO:0000259" key="9">
    <source>
        <dbReference type="PROSITE" id="PS50109"/>
    </source>
</evidence>
<dbReference type="FunFam" id="1.10.287.130:FF:000001">
    <property type="entry name" value="Two-component sensor histidine kinase"/>
    <property type="match status" value="1"/>
</dbReference>
<dbReference type="InterPro" id="IPR013656">
    <property type="entry name" value="PAS_4"/>
</dbReference>
<dbReference type="PANTHER" id="PTHR43304">
    <property type="entry name" value="PHYTOCHROME-LIKE PROTEIN CPH1"/>
    <property type="match status" value="1"/>
</dbReference>